<sequence length="95" mass="10966">MTADDFNNTFTMDEVKQHKNPNSVWIVIRDSVYDVTKFLEEPLVATEIKKQFCGIPWEDITNSQLFIGQAERRISQKSCLNTFGSDFQSENDSVK</sequence>
<dbReference type="WBParaSite" id="nRc.2.0.1.t46290-RA">
    <property type="protein sequence ID" value="nRc.2.0.1.t46290-RA"/>
    <property type="gene ID" value="nRc.2.0.1.g46290"/>
</dbReference>
<evidence type="ECO:0000259" key="1">
    <source>
        <dbReference type="PROSITE" id="PS50255"/>
    </source>
</evidence>
<feature type="domain" description="Cytochrome b5 heme-binding" evidence="1">
    <location>
        <begin position="7"/>
        <end position="41"/>
    </location>
</feature>
<dbReference type="Pfam" id="PF00173">
    <property type="entry name" value="Cyt-b5"/>
    <property type="match status" value="1"/>
</dbReference>
<name>A0A915L5C8_ROMCU</name>
<dbReference type="Gene3D" id="3.10.120.10">
    <property type="entry name" value="Cytochrome b5-like heme/steroid binding domain"/>
    <property type="match status" value="1"/>
</dbReference>
<evidence type="ECO:0000313" key="3">
    <source>
        <dbReference type="WBParaSite" id="nRc.2.0.1.t46290-RA"/>
    </source>
</evidence>
<dbReference type="AlphaFoldDB" id="A0A915L5C8"/>
<organism evidence="2 3">
    <name type="scientific">Romanomermis culicivorax</name>
    <name type="common">Nematode worm</name>
    <dbReference type="NCBI Taxonomy" id="13658"/>
    <lineage>
        <taxon>Eukaryota</taxon>
        <taxon>Metazoa</taxon>
        <taxon>Ecdysozoa</taxon>
        <taxon>Nematoda</taxon>
        <taxon>Enoplea</taxon>
        <taxon>Dorylaimia</taxon>
        <taxon>Mermithida</taxon>
        <taxon>Mermithoidea</taxon>
        <taxon>Mermithidae</taxon>
        <taxon>Romanomermis</taxon>
    </lineage>
</organism>
<dbReference type="Proteomes" id="UP000887565">
    <property type="component" value="Unplaced"/>
</dbReference>
<dbReference type="SUPFAM" id="SSF55856">
    <property type="entry name" value="Cytochrome b5-like heme/steroid binding domain"/>
    <property type="match status" value="1"/>
</dbReference>
<evidence type="ECO:0000313" key="2">
    <source>
        <dbReference type="Proteomes" id="UP000887565"/>
    </source>
</evidence>
<dbReference type="PROSITE" id="PS50255">
    <property type="entry name" value="CYTOCHROME_B5_2"/>
    <property type="match status" value="1"/>
</dbReference>
<proteinExistence type="predicted"/>
<keyword evidence="2" id="KW-1185">Reference proteome</keyword>
<dbReference type="InterPro" id="IPR036400">
    <property type="entry name" value="Cyt_B5-like_heme/steroid_sf"/>
</dbReference>
<reference evidence="3" key="1">
    <citation type="submission" date="2022-11" db="UniProtKB">
        <authorList>
            <consortium name="WormBaseParasite"/>
        </authorList>
    </citation>
    <scope>IDENTIFICATION</scope>
</reference>
<accession>A0A915L5C8</accession>
<protein>
    <submittedName>
        <fullName evidence="3">Cytochrome b5 heme-binding domain-containing protein</fullName>
    </submittedName>
</protein>
<dbReference type="InterPro" id="IPR001199">
    <property type="entry name" value="Cyt_B5-like_heme/steroid-bd"/>
</dbReference>